<organism evidence="1 2">
    <name type="scientific">Burkholderia stagnalis</name>
    <dbReference type="NCBI Taxonomy" id="1503054"/>
    <lineage>
        <taxon>Bacteria</taxon>
        <taxon>Pseudomonadati</taxon>
        <taxon>Pseudomonadota</taxon>
        <taxon>Betaproteobacteria</taxon>
        <taxon>Burkholderiales</taxon>
        <taxon>Burkholderiaceae</taxon>
        <taxon>Burkholderia</taxon>
        <taxon>Burkholderia cepacia complex</taxon>
    </lineage>
</organism>
<proteinExistence type="predicted"/>
<sequence length="83" mass="9423">MTTKTEIKEALITLAKVWGIKNHSIESADNTFTLIDKASGTVAKKYIGNKDEVYEAINDDIHEIVWTDQFEDYNPALDAVKEY</sequence>
<reference evidence="1 2" key="1">
    <citation type="submission" date="2019-09" db="EMBL/GenBank/DDBJ databases">
        <title>Draft genome sequences of 48 bacterial type strains from the CCUG.</title>
        <authorList>
            <person name="Tunovic T."/>
            <person name="Pineiro-Iglesias B."/>
            <person name="Unosson C."/>
            <person name="Inganas E."/>
            <person name="Ohlen M."/>
            <person name="Cardew S."/>
            <person name="Jensie-Markopoulos S."/>
            <person name="Salva-Serra F."/>
            <person name="Jaen-Luchoro D."/>
            <person name="Karlsson R."/>
            <person name="Svensson-Stadler L."/>
            <person name="Chun J."/>
            <person name="Moore E."/>
        </authorList>
    </citation>
    <scope>NUCLEOTIDE SEQUENCE [LARGE SCALE GENOMIC DNA]</scope>
    <source>
        <strain evidence="1 2">CCUG 65686</strain>
    </source>
</reference>
<evidence type="ECO:0000313" key="1">
    <source>
        <dbReference type="EMBL" id="KAB0640682.1"/>
    </source>
</evidence>
<comment type="caution">
    <text evidence="1">The sequence shown here is derived from an EMBL/GenBank/DDBJ whole genome shotgun (WGS) entry which is preliminary data.</text>
</comment>
<dbReference type="RefSeq" id="WP_150998450.1">
    <property type="nucleotide sequence ID" value="NZ_CABVPM010000001.1"/>
</dbReference>
<accession>A0A6L3N555</accession>
<dbReference type="Proteomes" id="UP000473470">
    <property type="component" value="Unassembled WGS sequence"/>
</dbReference>
<protein>
    <submittedName>
        <fullName evidence="1">Uncharacterized protein</fullName>
    </submittedName>
</protein>
<gene>
    <name evidence="1" type="ORF">F7R25_04075</name>
</gene>
<dbReference type="AlphaFoldDB" id="A0A6L3N555"/>
<name>A0A6L3N555_9BURK</name>
<evidence type="ECO:0000313" key="2">
    <source>
        <dbReference type="Proteomes" id="UP000473470"/>
    </source>
</evidence>
<dbReference type="EMBL" id="VZOK01000004">
    <property type="protein sequence ID" value="KAB0640682.1"/>
    <property type="molecule type" value="Genomic_DNA"/>
</dbReference>